<accession>A0A4D8RDX0</accession>
<dbReference type="RefSeq" id="WP_137142794.1">
    <property type="nucleotide sequence ID" value="NZ_CP032348.1"/>
</dbReference>
<dbReference type="InterPro" id="IPR003593">
    <property type="entry name" value="AAA+_ATPase"/>
</dbReference>
<dbReference type="InterPro" id="IPR027417">
    <property type="entry name" value="P-loop_NTPase"/>
</dbReference>
<evidence type="ECO:0000259" key="1">
    <source>
        <dbReference type="SMART" id="SM00382"/>
    </source>
</evidence>
<dbReference type="InterPro" id="IPR003959">
    <property type="entry name" value="ATPase_AAA_core"/>
</dbReference>
<protein>
    <submittedName>
        <fullName evidence="2">Recombinase RecF</fullName>
    </submittedName>
</protein>
<dbReference type="Proteomes" id="UP000298693">
    <property type="component" value="Plasmid p4"/>
</dbReference>
<evidence type="ECO:0000313" key="2">
    <source>
        <dbReference type="EMBL" id="QCO18876.1"/>
    </source>
</evidence>
<dbReference type="Pfam" id="PF13304">
    <property type="entry name" value="AAA_21"/>
    <property type="match status" value="1"/>
</dbReference>
<geneLocation type="plasmid" evidence="2">
    <name>p4</name>
</geneLocation>
<dbReference type="SUPFAM" id="SSF52540">
    <property type="entry name" value="P-loop containing nucleoside triphosphate hydrolases"/>
    <property type="match status" value="1"/>
</dbReference>
<dbReference type="InterPro" id="IPR051396">
    <property type="entry name" value="Bact_Antivir_Def_Nuclease"/>
</dbReference>
<dbReference type="PANTHER" id="PTHR43581">
    <property type="entry name" value="ATP/GTP PHOSPHATASE"/>
    <property type="match status" value="1"/>
</dbReference>
<sequence>MEVNSLAITKLGLKNIGCYKSLLLQLDKKVNIICGANGVGKTTILEVIAASFSGGLQNRVRRNAKTKEDAGWTIEINKNGTLNTGEFLCKNFLPTDSLYPAARDIYSAAQHFIYIRADRQIEYKALPALTPDIIHDISQCYSFAVGINNYDLKNWIIGRYLFSAQENGLDKVSRENWEFAKSCFSIVDSAVSFSRSSVDYDIYVNTRSGEIIMEYLSSGFKSIYYVLLGIIKEIELRRIGLARNFSGVICIDEVDLHLHPTWQQSAMSILTSAFPKAQFIVTTHSPHVIQRAGPEQIIALAPDPEGWPKRRDFTVSEYGFQGWTVEEILTDVMGLPSANGPDYQKALDDFYEGIESENGELVRSSLDVLSRMLKPTSELLQVLKIQASSFRD</sequence>
<dbReference type="SMART" id="SM00382">
    <property type="entry name" value="AAA"/>
    <property type="match status" value="1"/>
</dbReference>
<dbReference type="PANTHER" id="PTHR43581:SF2">
    <property type="entry name" value="EXCINUCLEASE ATPASE SUBUNIT"/>
    <property type="match status" value="1"/>
</dbReference>
<organism evidence="2 3">
    <name type="scientific">Azospirillum brasilense</name>
    <dbReference type="NCBI Taxonomy" id="192"/>
    <lineage>
        <taxon>Bacteria</taxon>
        <taxon>Pseudomonadati</taxon>
        <taxon>Pseudomonadota</taxon>
        <taxon>Alphaproteobacteria</taxon>
        <taxon>Rhodospirillales</taxon>
        <taxon>Azospirillaceae</taxon>
        <taxon>Azospirillum</taxon>
    </lineage>
</organism>
<dbReference type="Gene3D" id="3.40.50.300">
    <property type="entry name" value="P-loop containing nucleotide triphosphate hydrolases"/>
    <property type="match status" value="2"/>
</dbReference>
<reference evidence="2 3" key="1">
    <citation type="submission" date="2018-09" db="EMBL/GenBank/DDBJ databases">
        <title>Whole genome based analysis of evolution and adaptive divergence in Indian and Brazilian strains of Azospirillum brasilense.</title>
        <authorList>
            <person name="Singh C."/>
            <person name="Tripathi A.K."/>
        </authorList>
    </citation>
    <scope>NUCLEOTIDE SEQUENCE [LARGE SCALE GENOMIC DNA]</scope>
    <source>
        <strain evidence="2 3">MTCC4039</strain>
        <plasmid evidence="2 3">p4</plasmid>
    </source>
</reference>
<gene>
    <name evidence="2" type="ORF">D3869_26780</name>
</gene>
<dbReference type="InterPro" id="IPR038729">
    <property type="entry name" value="Rad50/SbcC_AAA"/>
</dbReference>
<dbReference type="AlphaFoldDB" id="A0A4D8RDX0"/>
<dbReference type="Pfam" id="PF13476">
    <property type="entry name" value="AAA_23"/>
    <property type="match status" value="1"/>
</dbReference>
<dbReference type="GO" id="GO:0016887">
    <property type="term" value="F:ATP hydrolysis activity"/>
    <property type="evidence" value="ECO:0007669"/>
    <property type="project" value="InterPro"/>
</dbReference>
<dbReference type="EMBL" id="CP032348">
    <property type="protein sequence ID" value="QCO18876.1"/>
    <property type="molecule type" value="Genomic_DNA"/>
</dbReference>
<dbReference type="GO" id="GO:0005524">
    <property type="term" value="F:ATP binding"/>
    <property type="evidence" value="ECO:0007669"/>
    <property type="project" value="InterPro"/>
</dbReference>
<proteinExistence type="predicted"/>
<name>A0A4D8RDX0_AZOBR</name>
<evidence type="ECO:0000313" key="3">
    <source>
        <dbReference type="Proteomes" id="UP000298693"/>
    </source>
</evidence>
<keyword evidence="2" id="KW-0614">Plasmid</keyword>
<feature type="domain" description="AAA+ ATPase" evidence="1">
    <location>
        <begin position="27"/>
        <end position="303"/>
    </location>
</feature>